<dbReference type="Pfam" id="PF00158">
    <property type="entry name" value="Sigma54_activat"/>
    <property type="match status" value="1"/>
</dbReference>
<dbReference type="RefSeq" id="WP_167240254.1">
    <property type="nucleotide sequence ID" value="NZ_WHJF01000130.1"/>
</dbReference>
<evidence type="ECO:0000313" key="4">
    <source>
        <dbReference type="EMBL" id="NHZ66371.1"/>
    </source>
</evidence>
<keyword evidence="5" id="KW-1185">Reference proteome</keyword>
<evidence type="ECO:0000313" key="5">
    <source>
        <dbReference type="Proteomes" id="UP000610594"/>
    </source>
</evidence>
<dbReference type="CDD" id="cd00009">
    <property type="entry name" value="AAA"/>
    <property type="match status" value="1"/>
</dbReference>
<protein>
    <submittedName>
        <fullName evidence="4">AAA family ATPase</fullName>
    </submittedName>
</protein>
<dbReference type="InterPro" id="IPR027417">
    <property type="entry name" value="P-loop_NTPase"/>
</dbReference>
<evidence type="ECO:0000256" key="1">
    <source>
        <dbReference type="ARBA" id="ARBA00022741"/>
    </source>
</evidence>
<proteinExistence type="predicted"/>
<feature type="domain" description="Sigma-54 factor interaction" evidence="3">
    <location>
        <begin position="186"/>
        <end position="424"/>
    </location>
</feature>
<dbReference type="SMART" id="SM00382">
    <property type="entry name" value="AAA"/>
    <property type="match status" value="1"/>
</dbReference>
<dbReference type="InterPro" id="IPR009715">
    <property type="entry name" value="RtcR"/>
</dbReference>
<dbReference type="Gene3D" id="3.40.50.300">
    <property type="entry name" value="P-loop containing nucleotide triphosphate hydrolases"/>
    <property type="match status" value="1"/>
</dbReference>
<dbReference type="InterPro" id="IPR017183">
    <property type="entry name" value="Sigma54_dep_tscrpt_act_RtcR"/>
</dbReference>
<dbReference type="InterPro" id="IPR002078">
    <property type="entry name" value="Sigma_54_int"/>
</dbReference>
<dbReference type="PIRSF" id="PIRSF037354">
    <property type="entry name" value="Txn_actvtr_RtcR"/>
    <property type="match status" value="1"/>
</dbReference>
<keyword evidence="2" id="KW-0067">ATP-binding</keyword>
<evidence type="ECO:0000259" key="3">
    <source>
        <dbReference type="PROSITE" id="PS50045"/>
    </source>
</evidence>
<dbReference type="InterPro" id="IPR003593">
    <property type="entry name" value="AAA+_ATPase"/>
</dbReference>
<dbReference type="SUPFAM" id="SSF52540">
    <property type="entry name" value="P-loop containing nucleoside triphosphate hydrolases"/>
    <property type="match status" value="1"/>
</dbReference>
<dbReference type="PANTHER" id="PTHR32071:SF14">
    <property type="entry name" value="TRANSCRIPTIONAL REGULATORY PROTEIN RTCR"/>
    <property type="match status" value="1"/>
</dbReference>
<gene>
    <name evidence="4" type="ORF">F1735_29465</name>
</gene>
<sequence length="538" mass="59659">MKQKRIVVIGFVGTQLDSGKGPARWEKWRPSIAITQHEEYAVHRFDMLYGGKFGSLVDAVTADIAAVSPETTVVAHNIPISDAWDFGEVYGALFDFAKTYPFDPDNEDYWIHITTGTHVVQICMFLMTEARFFPGRLLQSSPPRRQSTTEPGSYALIDLDLSRYDQIAQRFSREQAEGVAFLKSGIATRNASFNTMIDEIERVAIKSRAPMLLMGPTGAGKSFLARRVYELKKTRHQIDGKFVELNCATLHGDGAASTLFGHVKGSFTGAAADRPGLLRSAHKGLLFLDEIGELGADEQAMLLKAIEEKRFHPVGSDTEVQSDFQLIAGTNRDLASEVVAGRFREDLYARINLWTYALPGLVDRPEDIEPNLVYLLNQFSQEYGQMVRFNKEARERYMRFAMSPEAVWAGNFRDLSASVTRMATLAEAGGISEGIVSAEVARLQKLWHHYTRAPAPTLAEVNLAGLMGEEAAAGLDLFDALQLAAVVQVCRVSSTLSDAGRKLFAVSRSAKSKPNDADRLKKFLARFDLDWDQVSSSR</sequence>
<keyword evidence="1" id="KW-0547">Nucleotide-binding</keyword>
<dbReference type="PROSITE" id="PS50045">
    <property type="entry name" value="SIGMA54_INTERACT_4"/>
    <property type="match status" value="1"/>
</dbReference>
<reference evidence="4 5" key="1">
    <citation type="submission" date="2019-10" db="EMBL/GenBank/DDBJ databases">
        <title>Taxonomy of Antarctic Massilia spp.: description of Massilia rubra sp. nov., Massilia aquatica sp. nov., Massilia mucilaginosa sp. nov., Massilia frigida sp. nov. isolated from streams, lakes and regoliths.</title>
        <authorList>
            <person name="Holochova P."/>
            <person name="Sedlacek I."/>
            <person name="Kralova S."/>
            <person name="Maslanova I."/>
            <person name="Busse H.-J."/>
            <person name="Stankova E."/>
            <person name="Vrbovska V."/>
            <person name="Kovarovic V."/>
            <person name="Bartak M."/>
            <person name="Svec P."/>
            <person name="Pantucek R."/>
        </authorList>
    </citation>
    <scope>NUCLEOTIDE SEQUENCE [LARGE SCALE GENOMIC DNA]</scope>
    <source>
        <strain evidence="4 5">CCM 8694</strain>
    </source>
</reference>
<dbReference type="EMBL" id="WHJF01000130">
    <property type="protein sequence ID" value="NHZ66371.1"/>
    <property type="molecule type" value="Genomic_DNA"/>
</dbReference>
<dbReference type="NCBIfam" id="NF038308">
    <property type="entry name" value="RNA_repair_RtcR"/>
    <property type="match status" value="1"/>
</dbReference>
<dbReference type="Gene3D" id="1.10.8.60">
    <property type="match status" value="1"/>
</dbReference>
<organism evidence="4 5">
    <name type="scientific">Massilia genomosp. 1</name>
    <dbReference type="NCBI Taxonomy" id="2609280"/>
    <lineage>
        <taxon>Bacteria</taxon>
        <taxon>Pseudomonadati</taxon>
        <taxon>Pseudomonadota</taxon>
        <taxon>Betaproteobacteria</taxon>
        <taxon>Burkholderiales</taxon>
        <taxon>Oxalobacteraceae</taxon>
        <taxon>Telluria group</taxon>
        <taxon>Massilia</taxon>
    </lineage>
</organism>
<dbReference type="Pfam" id="PF06956">
    <property type="entry name" value="RtcR"/>
    <property type="match status" value="1"/>
</dbReference>
<name>A0ABX0MV81_9BURK</name>
<accession>A0ABX0MV81</accession>
<dbReference type="Proteomes" id="UP000610594">
    <property type="component" value="Unassembled WGS sequence"/>
</dbReference>
<evidence type="ECO:0000256" key="2">
    <source>
        <dbReference type="ARBA" id="ARBA00022840"/>
    </source>
</evidence>
<dbReference type="PANTHER" id="PTHR32071">
    <property type="entry name" value="TRANSCRIPTIONAL REGULATORY PROTEIN"/>
    <property type="match status" value="1"/>
</dbReference>
<comment type="caution">
    <text evidence="4">The sequence shown here is derived from an EMBL/GenBank/DDBJ whole genome shotgun (WGS) entry which is preliminary data.</text>
</comment>